<dbReference type="PANTHER" id="PTHR24148:SF64">
    <property type="entry name" value="HETEROKARYON INCOMPATIBILITY DOMAIN-CONTAINING PROTEIN"/>
    <property type="match status" value="1"/>
</dbReference>
<dbReference type="Proteomes" id="UP000235786">
    <property type="component" value="Unassembled WGS sequence"/>
</dbReference>
<sequence>IRLLRIFGAAFFGDPLHCGLIVVNLNDPRCPIFEALSYTWADDNGDKSHCKRIYIGPEYHTLPVTRNCDLALRRLRTQLERLVWVDAVCINQEDDLERNTQVALMRQIYSTASRIVVYLGEDA</sequence>
<dbReference type="EMBL" id="KZ613949">
    <property type="protein sequence ID" value="PMD37224.1"/>
    <property type="molecule type" value="Genomic_DNA"/>
</dbReference>
<feature type="non-terminal residue" evidence="2">
    <location>
        <position position="1"/>
    </location>
</feature>
<evidence type="ECO:0000313" key="2">
    <source>
        <dbReference type="EMBL" id="PMD37224.1"/>
    </source>
</evidence>
<reference evidence="2 3" key="1">
    <citation type="submission" date="2016-04" db="EMBL/GenBank/DDBJ databases">
        <title>A degradative enzymes factory behind the ericoid mycorrhizal symbiosis.</title>
        <authorList>
            <consortium name="DOE Joint Genome Institute"/>
            <person name="Martino E."/>
            <person name="Morin E."/>
            <person name="Grelet G."/>
            <person name="Kuo A."/>
            <person name="Kohler A."/>
            <person name="Daghino S."/>
            <person name="Barry K."/>
            <person name="Choi C."/>
            <person name="Cichocki N."/>
            <person name="Clum A."/>
            <person name="Copeland A."/>
            <person name="Hainaut M."/>
            <person name="Haridas S."/>
            <person name="Labutti K."/>
            <person name="Lindquist E."/>
            <person name="Lipzen A."/>
            <person name="Khouja H.-R."/>
            <person name="Murat C."/>
            <person name="Ohm R."/>
            <person name="Olson A."/>
            <person name="Spatafora J."/>
            <person name="Veneault-Fourrey C."/>
            <person name="Henrissat B."/>
            <person name="Grigoriev I."/>
            <person name="Martin F."/>
            <person name="Perotto S."/>
        </authorList>
    </citation>
    <scope>NUCLEOTIDE SEQUENCE [LARGE SCALE GENOMIC DNA]</scope>
    <source>
        <strain evidence="2 3">F</strain>
    </source>
</reference>
<name>A0A2J6RFC9_HYAVF</name>
<dbReference type="PANTHER" id="PTHR24148">
    <property type="entry name" value="ANKYRIN REPEAT DOMAIN-CONTAINING PROTEIN 39 HOMOLOG-RELATED"/>
    <property type="match status" value="1"/>
</dbReference>
<proteinExistence type="predicted"/>
<feature type="domain" description="Heterokaryon incompatibility" evidence="1">
    <location>
        <begin position="33"/>
        <end position="122"/>
    </location>
</feature>
<dbReference type="STRING" id="1149755.A0A2J6RFC9"/>
<dbReference type="AlphaFoldDB" id="A0A2J6RFC9"/>
<accession>A0A2J6RFC9</accession>
<evidence type="ECO:0000313" key="3">
    <source>
        <dbReference type="Proteomes" id="UP000235786"/>
    </source>
</evidence>
<keyword evidence="3" id="KW-1185">Reference proteome</keyword>
<dbReference type="InterPro" id="IPR010730">
    <property type="entry name" value="HET"/>
</dbReference>
<organism evidence="2 3">
    <name type="scientific">Hyaloscypha variabilis (strain UAMH 11265 / GT02V1 / F)</name>
    <name type="common">Meliniomyces variabilis</name>
    <dbReference type="NCBI Taxonomy" id="1149755"/>
    <lineage>
        <taxon>Eukaryota</taxon>
        <taxon>Fungi</taxon>
        <taxon>Dikarya</taxon>
        <taxon>Ascomycota</taxon>
        <taxon>Pezizomycotina</taxon>
        <taxon>Leotiomycetes</taxon>
        <taxon>Helotiales</taxon>
        <taxon>Hyaloscyphaceae</taxon>
        <taxon>Hyaloscypha</taxon>
        <taxon>Hyaloscypha variabilis</taxon>
    </lineage>
</organism>
<feature type="non-terminal residue" evidence="2">
    <location>
        <position position="123"/>
    </location>
</feature>
<dbReference type="OrthoDB" id="3553147at2759"/>
<protein>
    <submittedName>
        <fullName evidence="2">HET-domain-containing protein</fullName>
    </submittedName>
</protein>
<evidence type="ECO:0000259" key="1">
    <source>
        <dbReference type="Pfam" id="PF06985"/>
    </source>
</evidence>
<gene>
    <name evidence="2" type="ORF">L207DRAFT_383869</name>
</gene>
<dbReference type="Pfam" id="PF06985">
    <property type="entry name" value="HET"/>
    <property type="match status" value="1"/>
</dbReference>
<dbReference type="InterPro" id="IPR052895">
    <property type="entry name" value="HetReg/Transcr_Mod"/>
</dbReference>